<dbReference type="PANTHER" id="PTHR33525:SF4">
    <property type="entry name" value="CYCLIC DI-GMP PHOSPHODIESTERASE CDGJ"/>
    <property type="match status" value="1"/>
</dbReference>
<dbReference type="InterPro" id="IPR013976">
    <property type="entry name" value="HDOD"/>
</dbReference>
<dbReference type="PANTHER" id="PTHR33525">
    <property type="match status" value="1"/>
</dbReference>
<evidence type="ECO:0000259" key="1">
    <source>
        <dbReference type="PROSITE" id="PS51833"/>
    </source>
</evidence>
<evidence type="ECO:0000313" key="2">
    <source>
        <dbReference type="EMBL" id="QLG89624.1"/>
    </source>
</evidence>
<protein>
    <submittedName>
        <fullName evidence="2">HDOD domain-containing protein</fullName>
    </submittedName>
</protein>
<accession>A0A7H9BQX0</accession>
<keyword evidence="3" id="KW-1185">Reference proteome</keyword>
<dbReference type="Proteomes" id="UP000509597">
    <property type="component" value="Chromosome"/>
</dbReference>
<dbReference type="EMBL" id="CP058627">
    <property type="protein sequence ID" value="QLG89624.1"/>
    <property type="molecule type" value="Genomic_DNA"/>
</dbReference>
<feature type="domain" description="HDOD" evidence="1">
    <location>
        <begin position="249"/>
        <end position="436"/>
    </location>
</feature>
<dbReference type="KEGG" id="chiz:HQ393_15975"/>
<dbReference type="PROSITE" id="PS51833">
    <property type="entry name" value="HDOD"/>
    <property type="match status" value="1"/>
</dbReference>
<dbReference type="RefSeq" id="WP_179356510.1">
    <property type="nucleotide sequence ID" value="NZ_CP058627.1"/>
</dbReference>
<sequence>MGKLFNRILSESGKAEPDAFELLNALSPRQEEVLAHEAAHSADTKTILCRETIVNRDERVVGHEFMLKKAITNRVYLGHAMRRLYDQALVSQLVGMPMAQLLGHRFALVSFEAQHIFDPNLQYLPAAQCVLILRFGEDDVSAEVVEQVTQLKQIGLRFGITAHECANGGMAQLVNELEFAVLDLQEEWTFAADVVQWLSDHTHLQLIACHIDSSEAFDSVRHSTLLGDRVAYFQGPFISARSRWEEQAPQVMRSQVLLLLHLIRTEAGTLELVDALKADPILFYKLLRMVNSPALALAQEVTTAEQVLKTLGRDSLYRWLTLLLYSADTNPIHDLHFLDAALLRARMLENLGLQRLGKEEAEQLFLMGTLSLMDALLQKPLAQALQVLVLPEAISTALLKRQGPYFPYLQLALAVEIQDKNAIARLGSALGLSVTDILRCRSDALLWLEKFHR</sequence>
<dbReference type="Pfam" id="PF08668">
    <property type="entry name" value="HDOD"/>
    <property type="match status" value="1"/>
</dbReference>
<gene>
    <name evidence="2" type="ORF">HQ393_15975</name>
</gene>
<dbReference type="SUPFAM" id="SSF109604">
    <property type="entry name" value="HD-domain/PDEase-like"/>
    <property type="match status" value="1"/>
</dbReference>
<name>A0A7H9BQX0_9NEIS</name>
<organism evidence="2 3">
    <name type="scientific">Chitinibacter bivalviorum</name>
    <dbReference type="NCBI Taxonomy" id="2739434"/>
    <lineage>
        <taxon>Bacteria</taxon>
        <taxon>Pseudomonadati</taxon>
        <taxon>Pseudomonadota</taxon>
        <taxon>Betaproteobacteria</taxon>
        <taxon>Neisseriales</taxon>
        <taxon>Chitinibacteraceae</taxon>
        <taxon>Chitinibacter</taxon>
    </lineage>
</organism>
<dbReference type="Gene3D" id="1.10.3210.10">
    <property type="entry name" value="Hypothetical protein af1432"/>
    <property type="match status" value="1"/>
</dbReference>
<reference evidence="2 3" key="1">
    <citation type="submission" date="2020-07" db="EMBL/GenBank/DDBJ databases">
        <title>Complete genome sequence of Chitinibacter sp. 2T18.</title>
        <authorList>
            <person name="Bae J.-W."/>
            <person name="Choi J.-W."/>
        </authorList>
    </citation>
    <scope>NUCLEOTIDE SEQUENCE [LARGE SCALE GENOMIC DNA]</scope>
    <source>
        <strain evidence="2 3">2T18</strain>
    </source>
</reference>
<dbReference type="AlphaFoldDB" id="A0A7H9BQX0"/>
<dbReference type="InterPro" id="IPR052340">
    <property type="entry name" value="RNase_Y/CdgJ"/>
</dbReference>
<proteinExistence type="predicted"/>
<evidence type="ECO:0000313" key="3">
    <source>
        <dbReference type="Proteomes" id="UP000509597"/>
    </source>
</evidence>